<proteinExistence type="predicted"/>
<keyword evidence="1" id="KW-0812">Transmembrane</keyword>
<feature type="transmembrane region" description="Helical" evidence="1">
    <location>
        <begin position="230"/>
        <end position="248"/>
    </location>
</feature>
<dbReference type="EMBL" id="CP021983">
    <property type="protein sequence ID" value="ASC71229.1"/>
    <property type="molecule type" value="Genomic_DNA"/>
</dbReference>
<dbReference type="KEGG" id="hhg:XM38_021810"/>
<gene>
    <name evidence="2" type="ORF">XM38_021810</name>
</gene>
<protein>
    <recommendedName>
        <fullName evidence="4">Tryptophan-rich sensory protein</fullName>
    </recommendedName>
</protein>
<dbReference type="InterPro" id="IPR038330">
    <property type="entry name" value="TspO/MBR-related_sf"/>
</dbReference>
<feature type="transmembrane region" description="Helical" evidence="1">
    <location>
        <begin position="91"/>
        <end position="108"/>
    </location>
</feature>
<evidence type="ECO:0000313" key="2">
    <source>
        <dbReference type="EMBL" id="ASC71229.1"/>
    </source>
</evidence>
<dbReference type="PANTHER" id="PTHR33802:SF1">
    <property type="entry name" value="XK-RELATED PROTEIN"/>
    <property type="match status" value="1"/>
</dbReference>
<dbReference type="STRING" id="1641165.XM38_15205"/>
<evidence type="ECO:0008006" key="4">
    <source>
        <dbReference type="Google" id="ProtNLM"/>
    </source>
</evidence>
<feature type="transmembrane region" description="Helical" evidence="1">
    <location>
        <begin position="58"/>
        <end position="79"/>
    </location>
</feature>
<evidence type="ECO:0000313" key="3">
    <source>
        <dbReference type="Proteomes" id="UP000191901"/>
    </source>
</evidence>
<feature type="transmembrane region" description="Helical" evidence="1">
    <location>
        <begin position="114"/>
        <end position="135"/>
    </location>
</feature>
<feature type="transmembrane region" description="Helical" evidence="1">
    <location>
        <begin position="207"/>
        <end position="224"/>
    </location>
</feature>
<feature type="transmembrane region" description="Helical" evidence="1">
    <location>
        <begin position="182"/>
        <end position="202"/>
    </location>
</feature>
<dbReference type="Proteomes" id="UP000191901">
    <property type="component" value="Chromosome"/>
</dbReference>
<reference evidence="2 3" key="1">
    <citation type="journal article" date="2016" name="Biochim. Biophys. Acta">
        <title>Characterization of red-shifted phycobilisomes isolated from the chlorophyll f-containing cyanobacterium Halomicronema hongdechloris.</title>
        <authorList>
            <person name="Li Y."/>
            <person name="Lin Y."/>
            <person name="Garvey C.J."/>
            <person name="Birch D."/>
            <person name="Corkery R.W."/>
            <person name="Loughlin P.C."/>
            <person name="Scheer H."/>
            <person name="Willows R.D."/>
            <person name="Chen M."/>
        </authorList>
    </citation>
    <scope>NUCLEOTIDE SEQUENCE [LARGE SCALE GENOMIC DNA]</scope>
    <source>
        <strain evidence="2 3">C2206</strain>
    </source>
</reference>
<evidence type="ECO:0000256" key="1">
    <source>
        <dbReference type="SAM" id="Phobius"/>
    </source>
</evidence>
<keyword evidence="3" id="KW-1185">Reference proteome</keyword>
<dbReference type="AlphaFoldDB" id="A0A1Z3HLM9"/>
<name>A0A1Z3HLM9_9CYAN</name>
<accession>A0A1Z3HLM9</accession>
<organism evidence="2 3">
    <name type="scientific">Halomicronema hongdechloris C2206</name>
    <dbReference type="NCBI Taxonomy" id="1641165"/>
    <lineage>
        <taxon>Bacteria</taxon>
        <taxon>Bacillati</taxon>
        <taxon>Cyanobacteriota</taxon>
        <taxon>Cyanophyceae</taxon>
        <taxon>Nodosilineales</taxon>
        <taxon>Nodosilineaceae</taxon>
        <taxon>Halomicronema</taxon>
    </lineage>
</organism>
<feature type="transmembrane region" description="Helical" evidence="1">
    <location>
        <begin position="156"/>
        <end position="176"/>
    </location>
</feature>
<dbReference type="PANTHER" id="PTHR33802">
    <property type="entry name" value="SI:CH211-161H7.5-RELATED"/>
    <property type="match status" value="1"/>
</dbReference>
<keyword evidence="1" id="KW-0472">Membrane</keyword>
<sequence length="262" mass="28491">MKPSRLNSGLGLSIATLLAIIATLAINTLSNIIPPGGQTVGEIANTTLDGVLITPANYAFVIWGVIYVGLIAYGLYQLGAAQRRDPALRQVNRWLITACLAQIVWIFLFTSQWFGASTVAMAVIWLALMVSYLNLDIGVGRSSWRRRWFAQVPISIYFAWITVATIVNVACALYAAGYTAAAVPWTGIMLGVSALIGALVAWQRRDAAFTLVLVWAYGAIAVRHGDITGIWLVAVIAAIFVLVTLAWSRYRRQPQPNSSPRP</sequence>
<dbReference type="OrthoDB" id="5189031at2"/>
<keyword evidence="1" id="KW-1133">Transmembrane helix</keyword>
<dbReference type="RefSeq" id="WP_080810638.1">
    <property type="nucleotide sequence ID" value="NZ_CP021983.2"/>
</dbReference>
<dbReference type="Gene3D" id="1.20.1260.100">
    <property type="entry name" value="TspO/MBR protein"/>
    <property type="match status" value="1"/>
</dbReference>